<dbReference type="CDD" id="cd06170">
    <property type="entry name" value="LuxR_C_like"/>
    <property type="match status" value="1"/>
</dbReference>
<feature type="domain" description="HTH luxR-type" evidence="6">
    <location>
        <begin position="151"/>
        <end position="216"/>
    </location>
</feature>
<dbReference type="SUPFAM" id="SSF52172">
    <property type="entry name" value="CheY-like"/>
    <property type="match status" value="1"/>
</dbReference>
<accession>A0A543C170</accession>
<evidence type="ECO:0000259" key="6">
    <source>
        <dbReference type="PROSITE" id="PS50043"/>
    </source>
</evidence>
<dbReference type="Proteomes" id="UP000316096">
    <property type="component" value="Unassembled WGS sequence"/>
</dbReference>
<evidence type="ECO:0000256" key="1">
    <source>
        <dbReference type="ARBA" id="ARBA00022553"/>
    </source>
</evidence>
<sequence length="239" mass="25595">MTIRVVIADDQVLVRAGFSVLVNAATDMEVVAEAGNGPDAVAAGRRHLPDVILMDIRMPHIDGIEATRQLLDDPATKAIRILILTTFDLDSYVFGALKAGASGFLLKDTPPELLLAGIRTVAAGDALLAPSVTRRLIRDFVNRPTADPRALPSLLDPLTARETELLIHVASGHSNTEIAAQLNISVATVKTHVSRLLTKLHAHDRAQLVVIAYETGLIQPSPRATKQPPRCSSTDCGRS</sequence>
<dbReference type="InterPro" id="IPR039420">
    <property type="entry name" value="WalR-like"/>
</dbReference>
<dbReference type="SUPFAM" id="SSF46894">
    <property type="entry name" value="C-terminal effector domain of the bipartite response regulators"/>
    <property type="match status" value="1"/>
</dbReference>
<reference evidence="8 9" key="1">
    <citation type="submission" date="2019-06" db="EMBL/GenBank/DDBJ databases">
        <title>Sequencing the genomes of 1000 actinobacteria strains.</title>
        <authorList>
            <person name="Klenk H.-P."/>
        </authorList>
    </citation>
    <scope>NUCLEOTIDE SEQUENCE [LARGE SCALE GENOMIC DNA]</scope>
    <source>
        <strain evidence="8 9">DSM 102200</strain>
    </source>
</reference>
<keyword evidence="9" id="KW-1185">Reference proteome</keyword>
<feature type="domain" description="Response regulatory" evidence="7">
    <location>
        <begin position="4"/>
        <end position="122"/>
    </location>
</feature>
<dbReference type="InterPro" id="IPR001789">
    <property type="entry name" value="Sig_transdc_resp-reg_receiver"/>
</dbReference>
<dbReference type="SMART" id="SM00448">
    <property type="entry name" value="REC"/>
    <property type="match status" value="1"/>
</dbReference>
<dbReference type="PROSITE" id="PS50043">
    <property type="entry name" value="HTH_LUXR_2"/>
    <property type="match status" value="1"/>
</dbReference>
<keyword evidence="3" id="KW-0238">DNA-binding</keyword>
<dbReference type="InterPro" id="IPR058245">
    <property type="entry name" value="NreC/VraR/RcsB-like_REC"/>
</dbReference>
<evidence type="ECO:0000313" key="9">
    <source>
        <dbReference type="Proteomes" id="UP000316096"/>
    </source>
</evidence>
<dbReference type="AlphaFoldDB" id="A0A543C170"/>
<dbReference type="InterPro" id="IPR000792">
    <property type="entry name" value="Tscrpt_reg_LuxR_C"/>
</dbReference>
<protein>
    <submittedName>
        <fullName evidence="8">LuxR family two component transcriptional regulator</fullName>
    </submittedName>
</protein>
<dbReference type="SMART" id="SM00421">
    <property type="entry name" value="HTH_LUXR"/>
    <property type="match status" value="1"/>
</dbReference>
<keyword evidence="2" id="KW-0805">Transcription regulation</keyword>
<evidence type="ECO:0000256" key="3">
    <source>
        <dbReference type="ARBA" id="ARBA00023125"/>
    </source>
</evidence>
<dbReference type="RefSeq" id="WP_141962803.1">
    <property type="nucleotide sequence ID" value="NZ_VFOZ01000002.1"/>
</dbReference>
<dbReference type="CDD" id="cd17535">
    <property type="entry name" value="REC_NarL-like"/>
    <property type="match status" value="1"/>
</dbReference>
<dbReference type="GO" id="GO:0003677">
    <property type="term" value="F:DNA binding"/>
    <property type="evidence" value="ECO:0007669"/>
    <property type="project" value="UniProtKB-KW"/>
</dbReference>
<keyword evidence="1 5" id="KW-0597">Phosphoprotein</keyword>
<dbReference type="EMBL" id="VFOZ01000002">
    <property type="protein sequence ID" value="TQL90829.1"/>
    <property type="molecule type" value="Genomic_DNA"/>
</dbReference>
<evidence type="ECO:0000256" key="4">
    <source>
        <dbReference type="ARBA" id="ARBA00023163"/>
    </source>
</evidence>
<gene>
    <name evidence="8" type="ORF">FB559_8143</name>
</gene>
<dbReference type="GO" id="GO:0000160">
    <property type="term" value="P:phosphorelay signal transduction system"/>
    <property type="evidence" value="ECO:0007669"/>
    <property type="project" value="InterPro"/>
</dbReference>
<comment type="caution">
    <text evidence="8">The sequence shown here is derived from an EMBL/GenBank/DDBJ whole genome shotgun (WGS) entry which is preliminary data.</text>
</comment>
<evidence type="ECO:0000256" key="2">
    <source>
        <dbReference type="ARBA" id="ARBA00023015"/>
    </source>
</evidence>
<dbReference type="PRINTS" id="PR00038">
    <property type="entry name" value="HTHLUXR"/>
</dbReference>
<name>A0A543C170_9ACTN</name>
<evidence type="ECO:0000259" key="7">
    <source>
        <dbReference type="PROSITE" id="PS50110"/>
    </source>
</evidence>
<feature type="modified residue" description="4-aspartylphosphate" evidence="5">
    <location>
        <position position="55"/>
    </location>
</feature>
<dbReference type="PROSITE" id="PS00622">
    <property type="entry name" value="HTH_LUXR_1"/>
    <property type="match status" value="1"/>
</dbReference>
<dbReference type="OrthoDB" id="9808843at2"/>
<dbReference type="GO" id="GO:0006355">
    <property type="term" value="P:regulation of DNA-templated transcription"/>
    <property type="evidence" value="ECO:0007669"/>
    <property type="project" value="InterPro"/>
</dbReference>
<keyword evidence="4" id="KW-0804">Transcription</keyword>
<dbReference type="PROSITE" id="PS50110">
    <property type="entry name" value="RESPONSE_REGULATORY"/>
    <property type="match status" value="1"/>
</dbReference>
<dbReference type="PANTHER" id="PTHR43214:SF24">
    <property type="entry name" value="TRANSCRIPTIONAL REGULATORY PROTEIN NARL-RELATED"/>
    <property type="match status" value="1"/>
</dbReference>
<proteinExistence type="predicted"/>
<organism evidence="8 9">
    <name type="scientific">Actinoallomurus bryophytorum</name>
    <dbReference type="NCBI Taxonomy" id="1490222"/>
    <lineage>
        <taxon>Bacteria</taxon>
        <taxon>Bacillati</taxon>
        <taxon>Actinomycetota</taxon>
        <taxon>Actinomycetes</taxon>
        <taxon>Streptosporangiales</taxon>
        <taxon>Thermomonosporaceae</taxon>
        <taxon>Actinoallomurus</taxon>
    </lineage>
</organism>
<evidence type="ECO:0000256" key="5">
    <source>
        <dbReference type="PROSITE-ProRule" id="PRU00169"/>
    </source>
</evidence>
<dbReference type="Gene3D" id="3.40.50.2300">
    <property type="match status" value="1"/>
</dbReference>
<dbReference type="Pfam" id="PF00072">
    <property type="entry name" value="Response_reg"/>
    <property type="match status" value="1"/>
</dbReference>
<evidence type="ECO:0000313" key="8">
    <source>
        <dbReference type="EMBL" id="TQL90829.1"/>
    </source>
</evidence>
<dbReference type="PANTHER" id="PTHR43214">
    <property type="entry name" value="TWO-COMPONENT RESPONSE REGULATOR"/>
    <property type="match status" value="1"/>
</dbReference>
<dbReference type="InterPro" id="IPR011006">
    <property type="entry name" value="CheY-like_superfamily"/>
</dbReference>
<dbReference type="Pfam" id="PF00196">
    <property type="entry name" value="GerE"/>
    <property type="match status" value="1"/>
</dbReference>
<dbReference type="InterPro" id="IPR016032">
    <property type="entry name" value="Sig_transdc_resp-reg_C-effctor"/>
</dbReference>